<evidence type="ECO:0000313" key="1">
    <source>
        <dbReference type="EMBL" id="ERN40649.1"/>
    </source>
</evidence>
<gene>
    <name evidence="1" type="ORF">KR51_00028310</name>
</gene>
<dbReference type="InParanoid" id="U5DJA4"/>
<evidence type="ECO:0000313" key="2">
    <source>
        <dbReference type="Proteomes" id="UP000016960"/>
    </source>
</evidence>
<keyword evidence="2" id="KW-1185">Reference proteome</keyword>
<protein>
    <submittedName>
        <fullName evidence="1">Uncharacterized protein</fullName>
    </submittedName>
</protein>
<dbReference type="STRING" id="582515.KR51_00028310"/>
<name>U5DJA4_9CHRO</name>
<dbReference type="AlphaFoldDB" id="U5DJA4"/>
<organism evidence="1 2">
    <name type="scientific">Rubidibacter lacunae KORDI 51-2</name>
    <dbReference type="NCBI Taxonomy" id="582515"/>
    <lineage>
        <taxon>Bacteria</taxon>
        <taxon>Bacillati</taxon>
        <taxon>Cyanobacteriota</taxon>
        <taxon>Cyanophyceae</taxon>
        <taxon>Oscillatoriophycideae</taxon>
        <taxon>Chroococcales</taxon>
        <taxon>Aphanothecaceae</taxon>
        <taxon>Rubidibacter</taxon>
    </lineage>
</organism>
<dbReference type="EMBL" id="ASSJ01000072">
    <property type="protein sequence ID" value="ERN40649.1"/>
    <property type="molecule type" value="Genomic_DNA"/>
</dbReference>
<reference evidence="1 2" key="1">
    <citation type="submission" date="2013-05" db="EMBL/GenBank/DDBJ databases">
        <title>Draft genome sequence of Rubidibacter lacunae KORDI 51-2.</title>
        <authorList>
            <person name="Choi D.H."/>
            <person name="Noh J.H."/>
            <person name="Kwon K.-K."/>
            <person name="Lee J.-H."/>
            <person name="Ryu J.-Y."/>
        </authorList>
    </citation>
    <scope>NUCLEOTIDE SEQUENCE [LARGE SCALE GENOMIC DNA]</scope>
    <source>
        <strain evidence="1 2">KORDI 51-2</strain>
    </source>
</reference>
<sequence>MAKEKIRLEAERIATLDPARITPSFSQFQKSAKPYIAVLTSTPTPSSIGDVTVDADWTYSLVLAKQNFLYRARTRKKTLARYEHHHTLEIGRLNVHRLSP</sequence>
<accession>U5DJA4</accession>
<proteinExistence type="predicted"/>
<comment type="caution">
    <text evidence="1">The sequence shown here is derived from an EMBL/GenBank/DDBJ whole genome shotgun (WGS) entry which is preliminary data.</text>
</comment>
<dbReference type="Proteomes" id="UP000016960">
    <property type="component" value="Unassembled WGS sequence"/>
</dbReference>